<reference evidence="3" key="1">
    <citation type="journal article" date="2005" name="Nature">
        <title>The map-based sequence of the rice genome.</title>
        <authorList>
            <consortium name="International rice genome sequencing project (IRGSP)"/>
            <person name="Matsumoto T."/>
            <person name="Wu J."/>
            <person name="Kanamori H."/>
            <person name="Katayose Y."/>
            <person name="Fujisawa M."/>
            <person name="Namiki N."/>
            <person name="Mizuno H."/>
            <person name="Yamamoto K."/>
            <person name="Antonio B.A."/>
            <person name="Baba T."/>
            <person name="Sakata K."/>
            <person name="Nagamura Y."/>
            <person name="Aoki H."/>
            <person name="Arikawa K."/>
            <person name="Arita K."/>
            <person name="Bito T."/>
            <person name="Chiden Y."/>
            <person name="Fujitsuka N."/>
            <person name="Fukunaka R."/>
            <person name="Hamada M."/>
            <person name="Harada C."/>
            <person name="Hayashi A."/>
            <person name="Hijishita S."/>
            <person name="Honda M."/>
            <person name="Hosokawa S."/>
            <person name="Ichikawa Y."/>
            <person name="Idonuma A."/>
            <person name="Iijima M."/>
            <person name="Ikeda M."/>
            <person name="Ikeno M."/>
            <person name="Ito K."/>
            <person name="Ito S."/>
            <person name="Ito T."/>
            <person name="Ito Y."/>
            <person name="Ito Y."/>
            <person name="Iwabuchi A."/>
            <person name="Kamiya K."/>
            <person name="Karasawa W."/>
            <person name="Kurita K."/>
            <person name="Katagiri S."/>
            <person name="Kikuta A."/>
            <person name="Kobayashi H."/>
            <person name="Kobayashi N."/>
            <person name="Machita K."/>
            <person name="Maehara T."/>
            <person name="Masukawa M."/>
            <person name="Mizubayashi T."/>
            <person name="Mukai Y."/>
            <person name="Nagasaki H."/>
            <person name="Nagata Y."/>
            <person name="Naito S."/>
            <person name="Nakashima M."/>
            <person name="Nakama Y."/>
            <person name="Nakamichi Y."/>
            <person name="Nakamura M."/>
            <person name="Meguro A."/>
            <person name="Negishi M."/>
            <person name="Ohta I."/>
            <person name="Ohta T."/>
            <person name="Okamoto M."/>
            <person name="Ono N."/>
            <person name="Saji S."/>
            <person name="Sakaguchi M."/>
            <person name="Sakai K."/>
            <person name="Shibata M."/>
            <person name="Shimokawa T."/>
            <person name="Song J."/>
            <person name="Takazaki Y."/>
            <person name="Terasawa K."/>
            <person name="Tsugane M."/>
            <person name="Tsuji K."/>
            <person name="Ueda S."/>
            <person name="Waki K."/>
            <person name="Yamagata H."/>
            <person name="Yamamoto M."/>
            <person name="Yamamoto S."/>
            <person name="Yamane H."/>
            <person name="Yoshiki S."/>
            <person name="Yoshihara R."/>
            <person name="Yukawa K."/>
            <person name="Zhong H."/>
            <person name="Yano M."/>
            <person name="Yuan Q."/>
            <person name="Ouyang S."/>
            <person name="Liu J."/>
            <person name="Jones K.M."/>
            <person name="Gansberger K."/>
            <person name="Moffat K."/>
            <person name="Hill J."/>
            <person name="Bera J."/>
            <person name="Fadrosh D."/>
            <person name="Jin S."/>
            <person name="Johri S."/>
            <person name="Kim M."/>
            <person name="Overton L."/>
            <person name="Reardon M."/>
            <person name="Tsitrin T."/>
            <person name="Vuong H."/>
            <person name="Weaver B."/>
            <person name="Ciecko A."/>
            <person name="Tallon L."/>
            <person name="Jackson J."/>
            <person name="Pai G."/>
            <person name="Aken S.V."/>
            <person name="Utterback T."/>
            <person name="Reidmuller S."/>
            <person name="Feldblyum T."/>
            <person name="Hsiao J."/>
            <person name="Zismann V."/>
            <person name="Iobst S."/>
            <person name="de Vazeille A.R."/>
            <person name="Buell C.R."/>
            <person name="Ying K."/>
            <person name="Li Y."/>
            <person name="Lu T."/>
            <person name="Huang Y."/>
            <person name="Zhao Q."/>
            <person name="Feng Q."/>
            <person name="Zhang L."/>
            <person name="Zhu J."/>
            <person name="Weng Q."/>
            <person name="Mu J."/>
            <person name="Lu Y."/>
            <person name="Fan D."/>
            <person name="Liu Y."/>
            <person name="Guan J."/>
            <person name="Zhang Y."/>
            <person name="Yu S."/>
            <person name="Liu X."/>
            <person name="Zhang Y."/>
            <person name="Hong G."/>
            <person name="Han B."/>
            <person name="Choisne N."/>
            <person name="Demange N."/>
            <person name="Orjeda G."/>
            <person name="Samain S."/>
            <person name="Cattolico L."/>
            <person name="Pelletier E."/>
            <person name="Couloux A."/>
            <person name="Segurens B."/>
            <person name="Wincker P."/>
            <person name="D'Hont A."/>
            <person name="Scarpelli C."/>
            <person name="Weissenbach J."/>
            <person name="Salanoubat M."/>
            <person name="Quetier F."/>
            <person name="Yu Y."/>
            <person name="Kim H.R."/>
            <person name="Rambo T."/>
            <person name="Currie J."/>
            <person name="Collura K."/>
            <person name="Luo M."/>
            <person name="Yang T."/>
            <person name="Ammiraju J.S.S."/>
            <person name="Engler F."/>
            <person name="Soderlund C."/>
            <person name="Wing R.A."/>
            <person name="Palmer L.E."/>
            <person name="de la Bastide M."/>
            <person name="Spiegel L."/>
            <person name="Nascimento L."/>
            <person name="Zutavern T."/>
            <person name="O'Shaughnessy A."/>
            <person name="Dike S."/>
            <person name="Dedhia N."/>
            <person name="Preston R."/>
            <person name="Balija V."/>
            <person name="McCombie W.R."/>
            <person name="Chow T."/>
            <person name="Chen H."/>
            <person name="Chung M."/>
            <person name="Chen C."/>
            <person name="Shaw J."/>
            <person name="Wu H."/>
            <person name="Hsiao K."/>
            <person name="Chao Y."/>
            <person name="Chu M."/>
            <person name="Cheng C."/>
            <person name="Hour A."/>
            <person name="Lee P."/>
            <person name="Lin S."/>
            <person name="Lin Y."/>
            <person name="Liou J."/>
            <person name="Liu S."/>
            <person name="Hsing Y."/>
            <person name="Raghuvanshi S."/>
            <person name="Mohanty A."/>
            <person name="Bharti A.K."/>
            <person name="Gaur A."/>
            <person name="Gupta V."/>
            <person name="Kumar D."/>
            <person name="Ravi V."/>
            <person name="Vij S."/>
            <person name="Kapur A."/>
            <person name="Khurana P."/>
            <person name="Khurana P."/>
            <person name="Khurana J.P."/>
            <person name="Tyagi A.K."/>
            <person name="Gaikwad K."/>
            <person name="Singh A."/>
            <person name="Dalal V."/>
            <person name="Srivastava S."/>
            <person name="Dixit A."/>
            <person name="Pal A.K."/>
            <person name="Ghazi I.A."/>
            <person name="Yadav M."/>
            <person name="Pandit A."/>
            <person name="Bhargava A."/>
            <person name="Sureshbabu K."/>
            <person name="Batra K."/>
            <person name="Sharma T.R."/>
            <person name="Mohapatra T."/>
            <person name="Singh N.K."/>
            <person name="Messing J."/>
            <person name="Nelson A.B."/>
            <person name="Fuks G."/>
            <person name="Kavchok S."/>
            <person name="Keizer G."/>
            <person name="Linton E."/>
            <person name="Llaca V."/>
            <person name="Song R."/>
            <person name="Tanyolac B."/>
            <person name="Young S."/>
            <person name="Ho-Il K."/>
            <person name="Hahn J.H."/>
            <person name="Sangsakoo G."/>
            <person name="Vanavichit A."/>
            <person name="de Mattos Luiz.A.T."/>
            <person name="Zimmer P.D."/>
            <person name="Malone G."/>
            <person name="Dellagostin O."/>
            <person name="de Oliveira A.C."/>
            <person name="Bevan M."/>
            <person name="Bancroft I."/>
            <person name="Minx P."/>
            <person name="Cordum H."/>
            <person name="Wilson R."/>
            <person name="Cheng Z."/>
            <person name="Jin W."/>
            <person name="Jiang J."/>
            <person name="Leong S.A."/>
            <person name="Iwama H."/>
            <person name="Gojobori T."/>
            <person name="Itoh T."/>
            <person name="Niimura Y."/>
            <person name="Fujii Y."/>
            <person name="Habara T."/>
            <person name="Sakai H."/>
            <person name="Sato Y."/>
            <person name="Wilson G."/>
            <person name="Kumar K."/>
            <person name="McCouch S."/>
            <person name="Juretic N."/>
            <person name="Hoen D."/>
            <person name="Wright S."/>
            <person name="Bruskiewich R."/>
            <person name="Bureau T."/>
            <person name="Miyao A."/>
            <person name="Hirochika H."/>
            <person name="Nishikawa T."/>
            <person name="Kadowaki K."/>
            <person name="Sugiura M."/>
            <person name="Burr B."/>
            <person name="Sasaki T."/>
        </authorList>
    </citation>
    <scope>NUCLEOTIDE SEQUENCE [LARGE SCALE GENOMIC DNA]</scope>
    <source>
        <strain evidence="3">cv. Nipponbare</strain>
    </source>
</reference>
<dbReference type="Proteomes" id="UP000059680">
    <property type="component" value="Chromosome 6"/>
</dbReference>
<accession>A0A0N7KM19</accession>
<dbReference type="PaxDb" id="39947-A0A0N7KM19"/>
<reference evidence="2 3" key="2">
    <citation type="journal article" date="2013" name="Plant Cell Physiol.">
        <title>Rice Annotation Project Database (RAP-DB): an integrative and interactive database for rice genomics.</title>
        <authorList>
            <person name="Sakai H."/>
            <person name="Lee S.S."/>
            <person name="Tanaka T."/>
            <person name="Numa H."/>
            <person name="Kim J."/>
            <person name="Kawahara Y."/>
            <person name="Wakimoto H."/>
            <person name="Yang C.C."/>
            <person name="Iwamoto M."/>
            <person name="Abe T."/>
            <person name="Yamada Y."/>
            <person name="Muto A."/>
            <person name="Inokuchi H."/>
            <person name="Ikemura T."/>
            <person name="Matsumoto T."/>
            <person name="Sasaki T."/>
            <person name="Itoh T."/>
        </authorList>
    </citation>
    <scope>NUCLEOTIDE SEQUENCE [LARGE SCALE GENOMIC DNA]</scope>
    <source>
        <strain evidence="3">cv. Nipponbare</strain>
    </source>
</reference>
<feature type="transmembrane region" description="Helical" evidence="1">
    <location>
        <begin position="58"/>
        <end position="79"/>
    </location>
</feature>
<evidence type="ECO:0000313" key="3">
    <source>
        <dbReference type="Proteomes" id="UP000059680"/>
    </source>
</evidence>
<keyword evidence="1" id="KW-1133">Transmembrane helix</keyword>
<protein>
    <submittedName>
        <fullName evidence="2">Os06g0335400 protein</fullName>
    </submittedName>
</protein>
<keyword evidence="3" id="KW-1185">Reference proteome</keyword>
<dbReference type="InParanoid" id="A0A0N7KM19"/>
<evidence type="ECO:0000313" key="2">
    <source>
        <dbReference type="EMBL" id="BAS97585.1"/>
    </source>
</evidence>
<organism evidence="2 3">
    <name type="scientific">Oryza sativa subsp. japonica</name>
    <name type="common">Rice</name>
    <dbReference type="NCBI Taxonomy" id="39947"/>
    <lineage>
        <taxon>Eukaryota</taxon>
        <taxon>Viridiplantae</taxon>
        <taxon>Streptophyta</taxon>
        <taxon>Embryophyta</taxon>
        <taxon>Tracheophyta</taxon>
        <taxon>Spermatophyta</taxon>
        <taxon>Magnoliopsida</taxon>
        <taxon>Liliopsida</taxon>
        <taxon>Poales</taxon>
        <taxon>Poaceae</taxon>
        <taxon>BOP clade</taxon>
        <taxon>Oryzoideae</taxon>
        <taxon>Oryzeae</taxon>
        <taxon>Oryzinae</taxon>
        <taxon>Oryza</taxon>
        <taxon>Oryza sativa</taxon>
    </lineage>
</organism>
<keyword evidence="1" id="KW-0812">Transmembrane</keyword>
<dbReference type="AlphaFoldDB" id="A0A0N7KM19"/>
<dbReference type="EMBL" id="AP014962">
    <property type="protein sequence ID" value="BAS97585.1"/>
    <property type="molecule type" value="Genomic_DNA"/>
</dbReference>
<keyword evidence="1" id="KW-0472">Membrane</keyword>
<evidence type="ECO:0000256" key="1">
    <source>
        <dbReference type="SAM" id="Phobius"/>
    </source>
</evidence>
<reference evidence="2 3" key="3">
    <citation type="journal article" date="2013" name="Rice">
        <title>Improvement of the Oryza sativa Nipponbare reference genome using next generation sequence and optical map data.</title>
        <authorList>
            <person name="Kawahara Y."/>
            <person name="de la Bastide M."/>
            <person name="Hamilton J.P."/>
            <person name="Kanamori H."/>
            <person name="McCombie W.R."/>
            <person name="Ouyang S."/>
            <person name="Schwartz D.C."/>
            <person name="Tanaka T."/>
            <person name="Wu J."/>
            <person name="Zhou S."/>
            <person name="Childs K.L."/>
            <person name="Davidson R.M."/>
            <person name="Lin H."/>
            <person name="Quesada-Ocampo L."/>
            <person name="Vaillancourt B."/>
            <person name="Sakai H."/>
            <person name="Lee S.S."/>
            <person name="Kim J."/>
            <person name="Numa H."/>
            <person name="Itoh T."/>
            <person name="Buell C.R."/>
            <person name="Matsumoto T."/>
        </authorList>
    </citation>
    <scope>NUCLEOTIDE SEQUENCE [LARGE SCALE GENOMIC DNA]</scope>
    <source>
        <strain evidence="3">cv. Nipponbare</strain>
    </source>
</reference>
<name>A0A0N7KM19_ORYSJ</name>
<proteinExistence type="predicted"/>
<gene>
    <name evidence="2" type="ordered locus">Os06g0335400</name>
    <name evidence="2" type="ORF">OSNPB_060335400</name>
</gene>
<sequence>MRSPDPLHTIITEQLSSSSGLFAGSTAAVVDPPSAVMCASVARTLFLCATGDSPIVPLPQLCPLLLPLLLPLIATAIMLTKKRCKQHHCGCGGGRWGGVGHCVVWRWGGAKAAQPMIQLGLGRRVQGPYLVVTFDHHRRWIRM</sequence>